<sequence length="85" mass="9336">MPPSKIACLANHLAGSLWGQHLRLADWSIKGAASFPLDSMEMCDGTPGQLHVFRSGYWGLEIVDWVFELDCSPGLPVIVALNQRI</sequence>
<protein>
    <submittedName>
        <fullName evidence="1">Uncharacterized protein</fullName>
    </submittedName>
</protein>
<accession>A0A0J9RRX3</accession>
<evidence type="ECO:0000313" key="1">
    <source>
        <dbReference type="EMBL" id="KMY98543.1"/>
    </source>
</evidence>
<dbReference type="KEGG" id="dsi:Dsimw501_GD28290"/>
<reference evidence="1" key="2">
    <citation type="submission" date="2014-06" db="EMBL/GenBank/DDBJ databases">
        <authorList>
            <person name="Hu T."/>
            <person name="Eisen M.B."/>
            <person name="Thornton K.R."/>
            <person name="Andolfatto P."/>
        </authorList>
    </citation>
    <scope>NUCLEOTIDE SEQUENCE</scope>
    <source>
        <strain evidence="1">W501</strain>
    </source>
</reference>
<reference evidence="1" key="1">
    <citation type="journal article" date="2013" name="Genome Res.">
        <title>A second-generation assembly of the Drosophila simulans genome provides new insights into patterns of lineage-specific divergence.</title>
        <authorList>
            <person name="Hu T.T."/>
            <person name="Eisen M.B."/>
            <person name="Thornton K.R."/>
            <person name="Andolfatto P."/>
        </authorList>
    </citation>
    <scope>NUCLEOTIDE SEQUENCE [LARGE SCALE GENOMIC DNA]</scope>
    <source>
        <strain evidence="1">W501</strain>
    </source>
</reference>
<reference evidence="1" key="3">
    <citation type="submission" date="2015-04" db="EMBL/GenBank/DDBJ databases">
        <authorList>
            <consortium name="FlyBase"/>
        </authorList>
    </citation>
    <scope>NUCLEOTIDE SEQUENCE</scope>
    <source>
        <strain evidence="1">W501</strain>
    </source>
</reference>
<dbReference type="EMBL" id="CM002912">
    <property type="protein sequence ID" value="KMY98543.1"/>
    <property type="molecule type" value="Genomic_DNA"/>
</dbReference>
<organism evidence="1">
    <name type="scientific">Drosophila simulans</name>
    <name type="common">Fruit fly</name>
    <dbReference type="NCBI Taxonomy" id="7240"/>
    <lineage>
        <taxon>Eukaryota</taxon>
        <taxon>Metazoa</taxon>
        <taxon>Ecdysozoa</taxon>
        <taxon>Arthropoda</taxon>
        <taxon>Hexapoda</taxon>
        <taxon>Insecta</taxon>
        <taxon>Pterygota</taxon>
        <taxon>Neoptera</taxon>
        <taxon>Endopterygota</taxon>
        <taxon>Diptera</taxon>
        <taxon>Brachycera</taxon>
        <taxon>Muscomorpha</taxon>
        <taxon>Ephydroidea</taxon>
        <taxon>Drosophilidae</taxon>
        <taxon>Drosophila</taxon>
        <taxon>Sophophora</taxon>
    </lineage>
</organism>
<dbReference type="AlphaFoldDB" id="A0A0J9RRX3"/>
<dbReference type="Proteomes" id="UP000035880">
    <property type="component" value="Chromosome 3L"/>
</dbReference>
<gene>
    <name evidence="1" type="primary">Dsim\GD28290</name>
    <name evidence="1" type="ORF">Dsimw501_GD28290</name>
</gene>
<name>A0A0J9RRX3_DROSI</name>
<proteinExistence type="predicted"/>
<dbReference type="Bgee" id="FBgn0269580">
    <property type="expression patterns" value="Expressed in female reproductive system and 2 other cell types or tissues"/>
</dbReference>